<comment type="pathway">
    <text evidence="6">Metabolic intermediate biosynthesis; acetyl-CoA biosynthesis; acetyl-CoA from acetate: step 1/2.</text>
</comment>
<feature type="binding site" evidence="6">
    <location>
        <begin position="330"/>
        <end position="334"/>
    </location>
    <ligand>
        <name>ATP</name>
        <dbReference type="ChEBI" id="CHEBI:30616"/>
    </ligand>
</feature>
<dbReference type="EMBL" id="BNJR01000007">
    <property type="protein sequence ID" value="GHP13340.1"/>
    <property type="molecule type" value="Genomic_DNA"/>
</dbReference>
<feature type="binding site" evidence="6">
    <location>
        <begin position="207"/>
        <end position="211"/>
    </location>
    <ligand>
        <name>ATP</name>
        <dbReference type="ChEBI" id="CHEBI:30616"/>
    </ligand>
</feature>
<dbReference type="EC" id="2.7.2.1" evidence="6"/>
<evidence type="ECO:0000313" key="8">
    <source>
        <dbReference type="EMBL" id="GHP13340.1"/>
    </source>
</evidence>
<comment type="catalytic activity">
    <reaction evidence="6">
        <text>acetate + ATP = acetyl phosphate + ADP</text>
        <dbReference type="Rhea" id="RHEA:11352"/>
        <dbReference type="ChEBI" id="CHEBI:22191"/>
        <dbReference type="ChEBI" id="CHEBI:30089"/>
        <dbReference type="ChEBI" id="CHEBI:30616"/>
        <dbReference type="ChEBI" id="CHEBI:456216"/>
        <dbReference type="EC" id="2.7.2.1"/>
    </reaction>
</comment>
<name>A0ABQ3VWR5_9LACO</name>
<keyword evidence="6" id="KW-0963">Cytoplasm</keyword>
<keyword evidence="2 6" id="KW-0808">Transferase</keyword>
<comment type="similarity">
    <text evidence="1 6 7">Belongs to the acetokinase family.</text>
</comment>
<keyword evidence="6" id="KW-0460">Magnesium</keyword>
<dbReference type="PROSITE" id="PS01075">
    <property type="entry name" value="ACETATE_KINASE_1"/>
    <property type="match status" value="1"/>
</dbReference>
<dbReference type="Proteomes" id="UP000604765">
    <property type="component" value="Unassembled WGS sequence"/>
</dbReference>
<feature type="binding site" evidence="6">
    <location>
        <position position="9"/>
    </location>
    <ligand>
        <name>Mg(2+)</name>
        <dbReference type="ChEBI" id="CHEBI:18420"/>
    </ligand>
</feature>
<evidence type="ECO:0000256" key="4">
    <source>
        <dbReference type="ARBA" id="ARBA00022777"/>
    </source>
</evidence>
<dbReference type="PRINTS" id="PR00471">
    <property type="entry name" value="ACETATEKNASE"/>
</dbReference>
<keyword evidence="9" id="KW-1185">Reference proteome</keyword>
<dbReference type="NCBIfam" id="TIGR00016">
    <property type="entry name" value="ackA"/>
    <property type="match status" value="1"/>
</dbReference>
<evidence type="ECO:0000256" key="1">
    <source>
        <dbReference type="ARBA" id="ARBA00008748"/>
    </source>
</evidence>
<evidence type="ECO:0000256" key="3">
    <source>
        <dbReference type="ARBA" id="ARBA00022741"/>
    </source>
</evidence>
<dbReference type="InterPro" id="IPR023865">
    <property type="entry name" value="Aliphatic_acid_kinase_CS"/>
</dbReference>
<dbReference type="PROSITE" id="PS01076">
    <property type="entry name" value="ACETATE_KINASE_2"/>
    <property type="match status" value="1"/>
</dbReference>
<sequence>MIEKILAINAGSSSLKFKLYLMPDEQVMIHGMVDRIGHQDAVFTYQTTSGDKHKTTEAVSDHTAATELVIKALNESGVIKDKSEIVGVGHRVSHGGSYYTQSVEINDDVAKRISELSVLSPLHNPANLLGIQAFEKLLPEAREVAVFDTSFHSTMPPKAYTYALPYRYIEKYGIRRYGFHGQSHQYIYSVVRERFGEQTADKLISCHLGNGASICAIKDGKSVNTSMGFTPLAGLVMGTRSGDIDPEILPFLEEKEHLNSEDVRDMLNHESGVLGISGVSNDIRDVLKAESEGNQRAKLALDVYVHQIQEFIGAYTTDLGGLKVLSFTAGVGEHSAPIRARVCQGLAYLGIKIDDAKNEANDIEIQTADSKVKVVVIPTDEELIIARETAKVIG</sequence>
<dbReference type="RefSeq" id="WP_203629375.1">
    <property type="nucleotide sequence ID" value="NZ_BNJR01000007.1"/>
</dbReference>
<feature type="binding site" evidence="6">
    <location>
        <position position="16"/>
    </location>
    <ligand>
        <name>ATP</name>
        <dbReference type="ChEBI" id="CHEBI:30616"/>
    </ligand>
</feature>
<dbReference type="PIRSF" id="PIRSF000722">
    <property type="entry name" value="Acetate_prop_kin"/>
    <property type="match status" value="1"/>
</dbReference>
<evidence type="ECO:0000256" key="5">
    <source>
        <dbReference type="ARBA" id="ARBA00022840"/>
    </source>
</evidence>
<protein>
    <recommendedName>
        <fullName evidence="6">Acetate kinase</fullName>
        <ecNumber evidence="6">2.7.2.1</ecNumber>
    </recommendedName>
    <alternativeName>
        <fullName evidence="6">Acetokinase</fullName>
    </alternativeName>
</protein>
<dbReference type="GO" id="GO:0016301">
    <property type="term" value="F:kinase activity"/>
    <property type="evidence" value="ECO:0007669"/>
    <property type="project" value="UniProtKB-KW"/>
</dbReference>
<dbReference type="CDD" id="cd24010">
    <property type="entry name" value="ASKHA_NBD_AcK_PK"/>
    <property type="match status" value="1"/>
</dbReference>
<keyword evidence="6" id="KW-0479">Metal-binding</keyword>
<dbReference type="HAMAP" id="MF_00020">
    <property type="entry name" value="Acetate_kinase"/>
    <property type="match status" value="1"/>
</dbReference>
<feature type="site" description="Transition state stabilizer" evidence="6">
    <location>
        <position position="240"/>
    </location>
</feature>
<keyword evidence="4 6" id="KW-0418">Kinase</keyword>
<comment type="subcellular location">
    <subcellularLocation>
        <location evidence="6">Cytoplasm</location>
    </subcellularLocation>
</comment>
<dbReference type="InterPro" id="IPR000890">
    <property type="entry name" value="Aliphatic_acid_kin_short-chain"/>
</dbReference>
<feature type="binding site" evidence="6">
    <location>
        <position position="381"/>
    </location>
    <ligand>
        <name>Mg(2+)</name>
        <dbReference type="ChEBI" id="CHEBI:18420"/>
    </ligand>
</feature>
<evidence type="ECO:0000256" key="6">
    <source>
        <dbReference type="HAMAP-Rule" id="MF_00020"/>
    </source>
</evidence>
<reference evidence="8 9" key="1">
    <citation type="journal article" date="2021" name="Int. J. Syst. Evol. Microbiol.">
        <title>Lentilactobacillus fungorum sp. nov., isolated from spent mushroom substrates.</title>
        <authorList>
            <person name="Tohno M."/>
            <person name="Tanizawa Y."/>
            <person name="Kojima Y."/>
            <person name="Sakamoto M."/>
            <person name="Ohkuma M."/>
            <person name="Kobayashi H."/>
        </authorList>
    </citation>
    <scope>NUCLEOTIDE SEQUENCE [LARGE SCALE GENOMIC DNA]</scope>
    <source>
        <strain evidence="8 9">YK48G</strain>
    </source>
</reference>
<feature type="binding site" evidence="6">
    <location>
        <begin position="282"/>
        <end position="284"/>
    </location>
    <ligand>
        <name>ATP</name>
        <dbReference type="ChEBI" id="CHEBI:30616"/>
    </ligand>
</feature>
<gene>
    <name evidence="8" type="primary">ackA_2</name>
    <name evidence="6" type="synonym">ackA</name>
    <name evidence="8" type="ORF">YK48G_07650</name>
</gene>
<evidence type="ECO:0000256" key="7">
    <source>
        <dbReference type="RuleBase" id="RU003835"/>
    </source>
</evidence>
<feature type="binding site" evidence="6">
    <location>
        <position position="91"/>
    </location>
    <ligand>
        <name>substrate</name>
    </ligand>
</feature>
<keyword evidence="5 6" id="KW-0067">ATP-binding</keyword>
<accession>A0ABQ3VWR5</accession>
<proteinExistence type="inferred from homology"/>
<feature type="active site" description="Proton donor/acceptor" evidence="6">
    <location>
        <position position="148"/>
    </location>
</feature>
<feature type="site" description="Transition state stabilizer" evidence="6">
    <location>
        <position position="180"/>
    </location>
</feature>
<evidence type="ECO:0000256" key="2">
    <source>
        <dbReference type="ARBA" id="ARBA00022679"/>
    </source>
</evidence>
<comment type="function">
    <text evidence="6">Catalyzes the formation of acetyl phosphate from acetate and ATP. Can also catalyze the reverse reaction.</text>
</comment>
<organism evidence="8 9">
    <name type="scientific">Lentilactobacillus fungorum</name>
    <dbReference type="NCBI Taxonomy" id="2201250"/>
    <lineage>
        <taxon>Bacteria</taxon>
        <taxon>Bacillati</taxon>
        <taxon>Bacillota</taxon>
        <taxon>Bacilli</taxon>
        <taxon>Lactobacillales</taxon>
        <taxon>Lactobacillaceae</taxon>
        <taxon>Lentilactobacillus</taxon>
    </lineage>
</organism>
<dbReference type="PANTHER" id="PTHR21060:SF15">
    <property type="entry name" value="ACETATE KINASE-RELATED"/>
    <property type="match status" value="1"/>
</dbReference>
<dbReference type="Gene3D" id="3.30.420.40">
    <property type="match status" value="2"/>
</dbReference>
<dbReference type="InterPro" id="IPR043129">
    <property type="entry name" value="ATPase_NBD"/>
</dbReference>
<comment type="cofactor">
    <cofactor evidence="6">
        <name>Mg(2+)</name>
        <dbReference type="ChEBI" id="CHEBI:18420"/>
    </cofactor>
    <cofactor evidence="6">
        <name>Mn(2+)</name>
        <dbReference type="ChEBI" id="CHEBI:29035"/>
    </cofactor>
    <text evidence="6">Mg(2+). Can also accept Mn(2+).</text>
</comment>
<evidence type="ECO:0000313" key="9">
    <source>
        <dbReference type="Proteomes" id="UP000604765"/>
    </source>
</evidence>
<dbReference type="InterPro" id="IPR004372">
    <property type="entry name" value="Ac/propionate_kinase"/>
</dbReference>
<dbReference type="Pfam" id="PF00871">
    <property type="entry name" value="Acetate_kinase"/>
    <property type="match status" value="1"/>
</dbReference>
<comment type="subunit">
    <text evidence="6">Homodimer.</text>
</comment>
<comment type="caution">
    <text evidence="8">The sequence shown here is derived from an EMBL/GenBank/DDBJ whole genome shotgun (WGS) entry which is preliminary data.</text>
</comment>
<dbReference type="PANTHER" id="PTHR21060">
    <property type="entry name" value="ACETATE KINASE"/>
    <property type="match status" value="1"/>
</dbReference>
<dbReference type="SUPFAM" id="SSF53067">
    <property type="entry name" value="Actin-like ATPase domain"/>
    <property type="match status" value="2"/>
</dbReference>
<keyword evidence="3 6" id="KW-0547">Nucleotide-binding</keyword>